<dbReference type="Pfam" id="PF18602">
    <property type="entry name" value="Rap1a"/>
    <property type="match status" value="1"/>
</dbReference>
<reference evidence="2" key="1">
    <citation type="submission" date="2018-05" db="EMBL/GenBank/DDBJ databases">
        <authorList>
            <person name="Lanie J.A."/>
            <person name="Ng W.-L."/>
            <person name="Kazmierczak K.M."/>
            <person name="Andrzejewski T.M."/>
            <person name="Davidsen T.M."/>
            <person name="Wayne K.J."/>
            <person name="Tettelin H."/>
            <person name="Glass J.I."/>
            <person name="Rusch D."/>
            <person name="Podicherti R."/>
            <person name="Tsui H.-C.T."/>
            <person name="Winkler M.E."/>
        </authorList>
    </citation>
    <scope>NUCLEOTIDE SEQUENCE</scope>
</reference>
<feature type="domain" description="Rap1a immunity protein" evidence="1">
    <location>
        <begin position="30"/>
        <end position="132"/>
    </location>
</feature>
<evidence type="ECO:0000259" key="1">
    <source>
        <dbReference type="Pfam" id="PF18602"/>
    </source>
</evidence>
<accession>A0A382A975</accession>
<proteinExistence type="predicted"/>
<sequence length="133" mass="14120">MVRSSRLAVLAMLAVGPAEAQGPTPNVNDGAALLRECGAALRAADGGPVLEENPVERGVHMGQCLGLVSAVWHTHKLMVDAFGSRQAFCPAGLVSAGQMARLVHAYLAERPDDLERWDVELILEAFGESYPCP</sequence>
<dbReference type="InterPro" id="IPR041238">
    <property type="entry name" value="Rap1a"/>
</dbReference>
<organism evidence="2">
    <name type="scientific">marine metagenome</name>
    <dbReference type="NCBI Taxonomy" id="408172"/>
    <lineage>
        <taxon>unclassified sequences</taxon>
        <taxon>metagenomes</taxon>
        <taxon>ecological metagenomes</taxon>
    </lineage>
</organism>
<dbReference type="EMBL" id="UINC01024448">
    <property type="protein sequence ID" value="SVA98085.1"/>
    <property type="molecule type" value="Genomic_DNA"/>
</dbReference>
<evidence type="ECO:0000313" key="2">
    <source>
        <dbReference type="EMBL" id="SVA98085.1"/>
    </source>
</evidence>
<name>A0A382A975_9ZZZZ</name>
<protein>
    <recommendedName>
        <fullName evidence="1">Rap1a immunity protein domain-containing protein</fullName>
    </recommendedName>
</protein>
<dbReference type="AlphaFoldDB" id="A0A382A975"/>
<gene>
    <name evidence="2" type="ORF">METZ01_LOCUS150939</name>
</gene>